<sequence>MPLFIPYYKNDSRRFVSSGYARMSLPSIDASHLSPSSPHRRTRSTSPYGSGSVNSLDTDSGMHKLPLKQAHQVDKKTAVSGSLPNRRHWRHNLALVALYTQEETLANVNSSTNHGDSASWREHDNSTERRPSFSAPRRRPTVSSVNSKDARAAAAAAAAAAADHQRRKDPTELASMCMIGS</sequence>
<evidence type="ECO:0000256" key="1">
    <source>
        <dbReference type="SAM" id="MobiDB-lite"/>
    </source>
</evidence>
<dbReference type="Proteomes" id="UP000887566">
    <property type="component" value="Unplaced"/>
</dbReference>
<proteinExistence type="predicted"/>
<protein>
    <submittedName>
        <fullName evidence="3">Uncharacterized protein</fullName>
    </submittedName>
</protein>
<evidence type="ECO:0000313" key="3">
    <source>
        <dbReference type="WBParaSite" id="PSAMB.scaffold605size46008.g7407.t1"/>
    </source>
</evidence>
<feature type="region of interest" description="Disordered" evidence="1">
    <location>
        <begin position="108"/>
        <end position="170"/>
    </location>
</feature>
<feature type="compositionally biased region" description="Low complexity" evidence="1">
    <location>
        <begin position="152"/>
        <end position="162"/>
    </location>
</feature>
<dbReference type="AlphaFoldDB" id="A0A914X1K0"/>
<feature type="compositionally biased region" description="Basic and acidic residues" evidence="1">
    <location>
        <begin position="119"/>
        <end position="131"/>
    </location>
</feature>
<dbReference type="WBParaSite" id="PSAMB.scaffold605size46008.g7407.t1">
    <property type="protein sequence ID" value="PSAMB.scaffold605size46008.g7407.t1"/>
    <property type="gene ID" value="PSAMB.scaffold605size46008.g7407"/>
</dbReference>
<keyword evidence="2" id="KW-1185">Reference proteome</keyword>
<reference evidence="3" key="1">
    <citation type="submission" date="2022-11" db="UniProtKB">
        <authorList>
            <consortium name="WormBaseParasite"/>
        </authorList>
    </citation>
    <scope>IDENTIFICATION</scope>
</reference>
<name>A0A914X1K0_9BILA</name>
<feature type="region of interest" description="Disordered" evidence="1">
    <location>
        <begin position="28"/>
        <end position="62"/>
    </location>
</feature>
<evidence type="ECO:0000313" key="2">
    <source>
        <dbReference type="Proteomes" id="UP000887566"/>
    </source>
</evidence>
<organism evidence="2 3">
    <name type="scientific">Plectus sambesii</name>
    <dbReference type="NCBI Taxonomy" id="2011161"/>
    <lineage>
        <taxon>Eukaryota</taxon>
        <taxon>Metazoa</taxon>
        <taxon>Ecdysozoa</taxon>
        <taxon>Nematoda</taxon>
        <taxon>Chromadorea</taxon>
        <taxon>Plectida</taxon>
        <taxon>Plectina</taxon>
        <taxon>Plectoidea</taxon>
        <taxon>Plectidae</taxon>
        <taxon>Plectus</taxon>
    </lineage>
</organism>
<feature type="compositionally biased region" description="Polar residues" evidence="1">
    <location>
        <begin position="48"/>
        <end position="58"/>
    </location>
</feature>
<accession>A0A914X1K0</accession>